<feature type="domain" description="Cysteine-rich transmembrane" evidence="7">
    <location>
        <begin position="43"/>
        <end position="74"/>
    </location>
</feature>
<dbReference type="EMBL" id="JARAOO010000002">
    <property type="protein sequence ID" value="KAJ7978797.1"/>
    <property type="molecule type" value="Genomic_DNA"/>
</dbReference>
<reference evidence="8" key="1">
    <citation type="journal article" date="2023" name="Science">
        <title>Elucidation of the pathway for biosynthesis of saponin adjuvants from the soapbark tree.</title>
        <authorList>
            <person name="Reed J."/>
            <person name="Orme A."/>
            <person name="El-Demerdash A."/>
            <person name="Owen C."/>
            <person name="Martin L.B.B."/>
            <person name="Misra R.C."/>
            <person name="Kikuchi S."/>
            <person name="Rejzek M."/>
            <person name="Martin A.C."/>
            <person name="Harkess A."/>
            <person name="Leebens-Mack J."/>
            <person name="Louveau T."/>
            <person name="Stephenson M.J."/>
            <person name="Osbourn A."/>
        </authorList>
    </citation>
    <scope>NUCLEOTIDE SEQUENCE</scope>
    <source>
        <strain evidence="8">S10</strain>
    </source>
</reference>
<dbReference type="PANTHER" id="PTHR31568:SF131">
    <property type="entry name" value="CYSTEINE-RICH TRANSMEMBRANE CYSTM DOMAIN-CONTAINING PROTEIN-RELATED"/>
    <property type="match status" value="1"/>
</dbReference>
<keyword evidence="4" id="KW-1133">Transmembrane helix</keyword>
<comment type="caution">
    <text evidence="8">The sequence shown here is derived from an EMBL/GenBank/DDBJ whole genome shotgun (WGS) entry which is preliminary data.</text>
</comment>
<dbReference type="InterPro" id="IPR044850">
    <property type="entry name" value="WIH1-like"/>
</dbReference>
<name>A0AAD7QCB6_QUISA</name>
<protein>
    <submittedName>
        <fullName evidence="8">Cysteine-rich/transmembrane domain A-like protein</fullName>
    </submittedName>
</protein>
<evidence type="ECO:0000313" key="9">
    <source>
        <dbReference type="Proteomes" id="UP001163823"/>
    </source>
</evidence>
<feature type="compositionally biased region" description="Pro residues" evidence="6">
    <location>
        <begin position="23"/>
        <end position="32"/>
    </location>
</feature>
<keyword evidence="3" id="KW-0812">Transmembrane</keyword>
<dbReference type="Proteomes" id="UP001163823">
    <property type="component" value="Chromosome 2"/>
</dbReference>
<proteinExistence type="inferred from homology"/>
<dbReference type="GO" id="GO:0005886">
    <property type="term" value="C:plasma membrane"/>
    <property type="evidence" value="ECO:0007669"/>
    <property type="project" value="InterPro"/>
</dbReference>
<evidence type="ECO:0000313" key="8">
    <source>
        <dbReference type="EMBL" id="KAJ7978797.1"/>
    </source>
</evidence>
<keyword evidence="9" id="KW-1185">Reference proteome</keyword>
<feature type="compositionally biased region" description="Polar residues" evidence="6">
    <location>
        <begin position="1"/>
        <end position="17"/>
    </location>
</feature>
<feature type="region of interest" description="Disordered" evidence="6">
    <location>
        <begin position="1"/>
        <end position="55"/>
    </location>
</feature>
<comment type="subcellular location">
    <subcellularLocation>
        <location evidence="1">Membrane</location>
        <topology evidence="1">Single-pass membrane protein</topology>
    </subcellularLocation>
</comment>
<accession>A0AAD7QCB6</accession>
<comment type="similarity">
    <text evidence="2">Belongs to the CYSTM1 family.</text>
</comment>
<evidence type="ECO:0000256" key="2">
    <source>
        <dbReference type="ARBA" id="ARBA00009444"/>
    </source>
</evidence>
<evidence type="ECO:0000256" key="1">
    <source>
        <dbReference type="ARBA" id="ARBA00004167"/>
    </source>
</evidence>
<sequence>MSNYDQTPPQGSYSSTNTTAIPNPHPVPPPAVTPFQGGDPQTELPSGETKSKGDGFWRGCCAGWCCYCCLDMCF</sequence>
<dbReference type="Pfam" id="PF12734">
    <property type="entry name" value="CYSTM"/>
    <property type="match status" value="1"/>
</dbReference>
<gene>
    <name evidence="8" type="ORF">O6P43_002274</name>
</gene>
<evidence type="ECO:0000256" key="3">
    <source>
        <dbReference type="ARBA" id="ARBA00022692"/>
    </source>
</evidence>
<evidence type="ECO:0000259" key="7">
    <source>
        <dbReference type="Pfam" id="PF12734"/>
    </source>
</evidence>
<organism evidence="8 9">
    <name type="scientific">Quillaja saponaria</name>
    <name type="common">Soap bark tree</name>
    <dbReference type="NCBI Taxonomy" id="32244"/>
    <lineage>
        <taxon>Eukaryota</taxon>
        <taxon>Viridiplantae</taxon>
        <taxon>Streptophyta</taxon>
        <taxon>Embryophyta</taxon>
        <taxon>Tracheophyta</taxon>
        <taxon>Spermatophyta</taxon>
        <taxon>Magnoliopsida</taxon>
        <taxon>eudicotyledons</taxon>
        <taxon>Gunneridae</taxon>
        <taxon>Pentapetalae</taxon>
        <taxon>rosids</taxon>
        <taxon>fabids</taxon>
        <taxon>Fabales</taxon>
        <taxon>Quillajaceae</taxon>
        <taxon>Quillaja</taxon>
    </lineage>
</organism>
<evidence type="ECO:0000256" key="5">
    <source>
        <dbReference type="ARBA" id="ARBA00023136"/>
    </source>
</evidence>
<dbReference type="AlphaFoldDB" id="A0AAD7QCB6"/>
<dbReference type="KEGG" id="qsa:O6P43_002274"/>
<dbReference type="PANTHER" id="PTHR31568">
    <property type="entry name" value="RCG49325, ISOFORM CRA_A"/>
    <property type="match status" value="1"/>
</dbReference>
<evidence type="ECO:0000256" key="4">
    <source>
        <dbReference type="ARBA" id="ARBA00022989"/>
    </source>
</evidence>
<keyword evidence="5" id="KW-0472">Membrane</keyword>
<evidence type="ECO:0000256" key="6">
    <source>
        <dbReference type="SAM" id="MobiDB-lite"/>
    </source>
</evidence>
<dbReference type="InterPro" id="IPR028144">
    <property type="entry name" value="CYSTM_dom"/>
</dbReference>